<name>Q4UDI6_THEAN</name>
<sequence>MHIIPSHILNYDMKMSNNTLATTGACLTLLFGIAIVFSKCSGELPGLSIGAPIKISKTKISFTSFFLKIKLLFIALHRLTYYPTCRKFNQILIERAKNMNESDSVTVKVKTFYFSRHGESVYNDLTINRNVFIIIFKTLRLILFETLLLFTNEVLTYDSPLSTEGISKSLNAAQFLSSPKNQNDPDIVLLNGKSTVPSVLITSYLRRAQGTVSLLFQSRLSTNDENIFITHELDEVVRNPDCIPMHSVFDYITFPLLEQLYTPQSYYRYLRLKSVEDDPHDIINPYYKILRFFDRVFHRFDEDVIIAVGHSRWIRYAMRIFFPPVISFSPNFFQNSVEFDILNKKLTNNGIIKVDVHLKKVLFNLYSSSESQWRPHVHV</sequence>
<dbReference type="InterPro" id="IPR013078">
    <property type="entry name" value="His_Pase_superF_clade-1"/>
</dbReference>
<dbReference type="InterPro" id="IPR029033">
    <property type="entry name" value="His_PPase_superfam"/>
</dbReference>
<dbReference type="VEuPathDB" id="PiroplasmaDB:TA11495"/>
<dbReference type="AlphaFoldDB" id="Q4UDI6"/>
<dbReference type="RefSeq" id="XP_952585.1">
    <property type="nucleotide sequence ID" value="XM_947492.1"/>
</dbReference>
<proteinExistence type="predicted"/>
<dbReference type="InParanoid" id="Q4UDI6"/>
<organism evidence="1 2">
    <name type="scientific">Theileria annulata</name>
    <dbReference type="NCBI Taxonomy" id="5874"/>
    <lineage>
        <taxon>Eukaryota</taxon>
        <taxon>Sar</taxon>
        <taxon>Alveolata</taxon>
        <taxon>Apicomplexa</taxon>
        <taxon>Aconoidasida</taxon>
        <taxon>Piroplasmida</taxon>
        <taxon>Theileriidae</taxon>
        <taxon>Theileria</taxon>
    </lineage>
</organism>
<evidence type="ECO:0008006" key="3">
    <source>
        <dbReference type="Google" id="ProtNLM"/>
    </source>
</evidence>
<dbReference type="Proteomes" id="UP000001950">
    <property type="component" value="Chromosome 2"/>
</dbReference>
<dbReference type="Gene3D" id="3.40.50.1240">
    <property type="entry name" value="Phosphoglycerate mutase-like"/>
    <property type="match status" value="1"/>
</dbReference>
<dbReference type="SUPFAM" id="SSF53254">
    <property type="entry name" value="Phosphoglycerate mutase-like"/>
    <property type="match status" value="1"/>
</dbReference>
<dbReference type="eggNOG" id="ENOG502RZPE">
    <property type="taxonomic scope" value="Eukaryota"/>
</dbReference>
<dbReference type="GeneID" id="3862365"/>
<dbReference type="EMBL" id="CR940348">
    <property type="protein sequence ID" value="CAI74853.1"/>
    <property type="molecule type" value="Genomic_DNA"/>
</dbReference>
<dbReference type="KEGG" id="tan:TA11495"/>
<dbReference type="OrthoDB" id="496981at2759"/>
<reference evidence="1 2" key="1">
    <citation type="journal article" date="2005" name="Science">
        <title>Genome of the host-cell transforming parasite Theileria annulata compared with T. parva.</title>
        <authorList>
            <person name="Pain A."/>
            <person name="Renauld H."/>
            <person name="Berriman M."/>
            <person name="Murphy L."/>
            <person name="Yeats C.A."/>
            <person name="Weir W."/>
            <person name="Kerhornou A."/>
            <person name="Aslett M."/>
            <person name="Bishop R."/>
            <person name="Bouchier C."/>
            <person name="Cochet M."/>
            <person name="Coulson R.M.R."/>
            <person name="Cronin A."/>
            <person name="de Villiers E.P."/>
            <person name="Fraser A."/>
            <person name="Fosker N."/>
            <person name="Gardner M."/>
            <person name="Goble A."/>
            <person name="Griffiths-Jones S."/>
            <person name="Harris D.E."/>
            <person name="Katzer F."/>
            <person name="Larke N."/>
            <person name="Lord A."/>
            <person name="Maser P."/>
            <person name="McKellar S."/>
            <person name="Mooney P."/>
            <person name="Morton F."/>
            <person name="Nene V."/>
            <person name="O'Neil S."/>
            <person name="Price C."/>
            <person name="Quail M.A."/>
            <person name="Rabbinowitsch E."/>
            <person name="Rawlings N.D."/>
            <person name="Rutter S."/>
            <person name="Saunders D."/>
            <person name="Seeger K."/>
            <person name="Shah T."/>
            <person name="Squares R."/>
            <person name="Squares S."/>
            <person name="Tivey A."/>
            <person name="Walker A.R."/>
            <person name="Woodward J."/>
            <person name="Dobbelaere D.A.E."/>
            <person name="Langsley G."/>
            <person name="Rajandream M.A."/>
            <person name="McKeever D."/>
            <person name="Shiels B."/>
            <person name="Tait A."/>
            <person name="Barrell B.G."/>
            <person name="Hall N."/>
        </authorList>
    </citation>
    <scope>NUCLEOTIDE SEQUENCE [LARGE SCALE GENOMIC DNA]</scope>
    <source>
        <strain evidence="2">Ankara</strain>
    </source>
</reference>
<protein>
    <recommendedName>
        <fullName evidence="3">Histidine phosphatase superfamily (Branch 1)</fullName>
    </recommendedName>
</protein>
<evidence type="ECO:0000313" key="1">
    <source>
        <dbReference type="EMBL" id="CAI74853.1"/>
    </source>
</evidence>
<gene>
    <name evidence="1" type="ORF">TA11495</name>
</gene>
<keyword evidence="2" id="KW-1185">Reference proteome</keyword>
<dbReference type="SMART" id="SM00855">
    <property type="entry name" value="PGAM"/>
    <property type="match status" value="1"/>
</dbReference>
<evidence type="ECO:0000313" key="2">
    <source>
        <dbReference type="Proteomes" id="UP000001950"/>
    </source>
</evidence>
<dbReference type="OMA" id="VVRNPDC"/>
<accession>Q4UDI6</accession>